<evidence type="ECO:0000313" key="9">
    <source>
        <dbReference type="Proteomes" id="UP001138997"/>
    </source>
</evidence>
<keyword evidence="7" id="KW-0119">Carbohydrate metabolism</keyword>
<evidence type="ECO:0000256" key="4">
    <source>
        <dbReference type="ARBA" id="ARBA00011233"/>
    </source>
</evidence>
<dbReference type="SUPFAM" id="SSF51569">
    <property type="entry name" value="Aldolase"/>
    <property type="match status" value="1"/>
</dbReference>
<accession>A0A9X1N8K9</accession>
<dbReference type="PANTHER" id="PTHR30246:SF1">
    <property type="entry name" value="2-DEHYDRO-3-DEOXY-6-PHOSPHOGALACTONATE ALDOLASE-RELATED"/>
    <property type="match status" value="1"/>
</dbReference>
<dbReference type="EC" id="4.1.2.14" evidence="5"/>
<comment type="pathway">
    <text evidence="2">Carbohydrate acid metabolism; 2-dehydro-3-deoxy-D-gluconate degradation; D-glyceraldehyde 3-phosphate and pyruvate from 2-dehydro-3-deoxy-D-gluconate: step 2/2.</text>
</comment>
<dbReference type="InterPro" id="IPR013785">
    <property type="entry name" value="Aldolase_TIM"/>
</dbReference>
<proteinExistence type="inferred from homology"/>
<evidence type="ECO:0000313" key="8">
    <source>
        <dbReference type="EMBL" id="MCD5309545.1"/>
    </source>
</evidence>
<dbReference type="GO" id="GO:0008675">
    <property type="term" value="F:2-dehydro-3-deoxy-phosphogluconate aldolase activity"/>
    <property type="evidence" value="ECO:0007669"/>
    <property type="project" value="UniProtKB-EC"/>
</dbReference>
<dbReference type="CDD" id="cd00452">
    <property type="entry name" value="KDPG_aldolase"/>
    <property type="match status" value="1"/>
</dbReference>
<name>A0A9X1N8K9_9ACTN</name>
<dbReference type="RefSeq" id="WP_231438469.1">
    <property type="nucleotide sequence ID" value="NZ_JAJOMB010000001.1"/>
</dbReference>
<evidence type="ECO:0000256" key="7">
    <source>
        <dbReference type="ARBA" id="ARBA00023277"/>
    </source>
</evidence>
<dbReference type="AlphaFoldDB" id="A0A9X1N8K9"/>
<dbReference type="Gene3D" id="3.20.20.70">
    <property type="entry name" value="Aldolase class I"/>
    <property type="match status" value="1"/>
</dbReference>
<evidence type="ECO:0000256" key="2">
    <source>
        <dbReference type="ARBA" id="ARBA00004736"/>
    </source>
</evidence>
<protein>
    <recommendedName>
        <fullName evidence="5">2-dehydro-3-deoxy-phosphogluconate aldolase</fullName>
        <ecNumber evidence="5">4.1.2.14</ecNumber>
    </recommendedName>
</protein>
<dbReference type="EMBL" id="JAJOMB010000001">
    <property type="protein sequence ID" value="MCD5309545.1"/>
    <property type="molecule type" value="Genomic_DNA"/>
</dbReference>
<dbReference type="InterPro" id="IPR031337">
    <property type="entry name" value="KDPG/KHG_AS_1"/>
</dbReference>
<comment type="similarity">
    <text evidence="3">Belongs to the KHG/KDPG aldolase family.</text>
</comment>
<dbReference type="PROSITE" id="PS00159">
    <property type="entry name" value="ALDOLASE_KDPG_KHG_1"/>
    <property type="match status" value="1"/>
</dbReference>
<dbReference type="NCBIfam" id="NF004325">
    <property type="entry name" value="PRK05718.1"/>
    <property type="match status" value="1"/>
</dbReference>
<comment type="caution">
    <text evidence="8">The sequence shown here is derived from an EMBL/GenBank/DDBJ whole genome shotgun (WGS) entry which is preliminary data.</text>
</comment>
<evidence type="ECO:0000256" key="5">
    <source>
        <dbReference type="ARBA" id="ARBA00013063"/>
    </source>
</evidence>
<comment type="catalytic activity">
    <reaction evidence="1">
        <text>2-dehydro-3-deoxy-6-phospho-D-gluconate = D-glyceraldehyde 3-phosphate + pyruvate</text>
        <dbReference type="Rhea" id="RHEA:17089"/>
        <dbReference type="ChEBI" id="CHEBI:15361"/>
        <dbReference type="ChEBI" id="CHEBI:57569"/>
        <dbReference type="ChEBI" id="CHEBI:59776"/>
        <dbReference type="EC" id="4.1.2.14"/>
    </reaction>
</comment>
<dbReference type="Pfam" id="PF01081">
    <property type="entry name" value="Aldolase"/>
    <property type="match status" value="1"/>
</dbReference>
<dbReference type="NCBIfam" id="TIGR01182">
    <property type="entry name" value="eda"/>
    <property type="match status" value="1"/>
</dbReference>
<keyword evidence="6 8" id="KW-0456">Lyase</keyword>
<organism evidence="8 9">
    <name type="scientific">Kineosporia babensis</name>
    <dbReference type="NCBI Taxonomy" id="499548"/>
    <lineage>
        <taxon>Bacteria</taxon>
        <taxon>Bacillati</taxon>
        <taxon>Actinomycetota</taxon>
        <taxon>Actinomycetes</taxon>
        <taxon>Kineosporiales</taxon>
        <taxon>Kineosporiaceae</taxon>
        <taxon>Kineosporia</taxon>
    </lineage>
</organism>
<evidence type="ECO:0000256" key="3">
    <source>
        <dbReference type="ARBA" id="ARBA00006906"/>
    </source>
</evidence>
<dbReference type="InterPro" id="IPR000887">
    <property type="entry name" value="Aldlse_KDPG_KHG"/>
</dbReference>
<dbReference type="PANTHER" id="PTHR30246">
    <property type="entry name" value="2-KETO-3-DEOXY-6-PHOSPHOGLUCONATE ALDOLASE"/>
    <property type="match status" value="1"/>
</dbReference>
<reference evidence="8" key="1">
    <citation type="submission" date="2021-11" db="EMBL/GenBank/DDBJ databases">
        <title>Streptomyces corallinus and Kineosporia corallina sp. nov., two new coral-derived marine actinobacteria.</title>
        <authorList>
            <person name="Buangrab K."/>
            <person name="Sutthacheep M."/>
            <person name="Yeemin T."/>
            <person name="Harunari E."/>
            <person name="Igarashi Y."/>
            <person name="Sripreechasak P."/>
            <person name="Kanchanasin P."/>
            <person name="Tanasupawat S."/>
            <person name="Phongsopitanun W."/>
        </authorList>
    </citation>
    <scope>NUCLEOTIDE SEQUENCE</scope>
    <source>
        <strain evidence="8">JCM 31032</strain>
    </source>
</reference>
<dbReference type="Proteomes" id="UP001138997">
    <property type="component" value="Unassembled WGS sequence"/>
</dbReference>
<evidence type="ECO:0000256" key="1">
    <source>
        <dbReference type="ARBA" id="ARBA00000654"/>
    </source>
</evidence>
<keyword evidence="9" id="KW-1185">Reference proteome</keyword>
<evidence type="ECO:0000256" key="6">
    <source>
        <dbReference type="ARBA" id="ARBA00023239"/>
    </source>
</evidence>
<gene>
    <name evidence="8" type="primary">eda</name>
    <name evidence="8" type="ORF">LR394_01430</name>
</gene>
<sequence length="215" mass="21913">MTAVQTTTTASLLDVSPVIPVVVVEDVENAVPLAQALLAGGIGIIEVTLRSQAAIGAITAIAREVPEMLIGAGTVCSEQQAEASAAAGARFLVSPGSTDRLLDGFERVGLPFLAGCATPSDMMRLIERGITEAKLFPATVVGGTSLLKAVGGPLPQLRFCPTGGVTPQTAPEFLALPNVGCVGGTWLTPKSSVKEGDWEHITSLAAATQGLRPTA</sequence>
<comment type="subunit">
    <text evidence="4">Homotrimer.</text>
</comment>